<dbReference type="Proteomes" id="UP000663824">
    <property type="component" value="Unassembled WGS sequence"/>
</dbReference>
<dbReference type="EMBL" id="CAJOBF010002101">
    <property type="protein sequence ID" value="CAF4010040.1"/>
    <property type="molecule type" value="Genomic_DNA"/>
</dbReference>
<dbReference type="EMBL" id="CAJOBJ010001987">
    <property type="protein sequence ID" value="CAF3905803.1"/>
    <property type="molecule type" value="Genomic_DNA"/>
</dbReference>
<sequence>MTTTTTTTTTTTIWELPEFYHLDNDFFRPQEKKQLKNAYENFIMNTKYKSFDYDNNLDNDDNEQILLQSKIQLFQLFVRTQPVNIRSFSLFHQQYQRIFIERLFYLVLNNVELTHFSTFNVSSIINISKELEKYQRATNKIILNTNKINTIIQFVLSFSSSSISSFQLNNLFYLLLNDMNDFSGKLIDRIAELLRVYHSITYGHTITKQYLITTIENVIRTVNFANPLVYPLYENFLNSSYVYKSPLVLILPKKTISVSLYTIIQNLSITLLGITLDDFECEDKYLSFTSEQCYHIRLIVRRLTYSFKQHRYTIEYPLNNLDKQIIVQLINLIIFQEKTYETLKSLLDLYMKNVHGFSQTKTKKLLYDLLINSSFEVHSIETIGYFIELNHVRSNLILSEKKNHKDDLWLNIEQIRLIIHKLYSNDIYNEIFRPFINGDCHEQYSINNLLAYLDNKLESEHEQIIDVQDIKTRLLI</sequence>
<comment type="caution">
    <text evidence="1">The sequence shown here is derived from an EMBL/GenBank/DDBJ whole genome shotgun (WGS) entry which is preliminary data.</text>
</comment>
<dbReference type="Proteomes" id="UP000663842">
    <property type="component" value="Unassembled WGS sequence"/>
</dbReference>
<evidence type="ECO:0000313" key="4">
    <source>
        <dbReference type="EMBL" id="CAF2109340.1"/>
    </source>
</evidence>
<evidence type="ECO:0000313" key="9">
    <source>
        <dbReference type="EMBL" id="CAF4010040.1"/>
    </source>
</evidence>
<dbReference type="EMBL" id="CAJOBG010002239">
    <property type="protein sequence ID" value="CAF3993357.1"/>
    <property type="molecule type" value="Genomic_DNA"/>
</dbReference>
<evidence type="ECO:0000313" key="2">
    <source>
        <dbReference type="EMBL" id="CAF1489087.1"/>
    </source>
</evidence>
<evidence type="ECO:0000313" key="3">
    <source>
        <dbReference type="EMBL" id="CAF2088727.1"/>
    </source>
</evidence>
<dbReference type="EMBL" id="CAJNOV010000095">
    <property type="protein sequence ID" value="CAF0980898.1"/>
    <property type="molecule type" value="Genomic_DNA"/>
</dbReference>
<dbReference type="Proteomes" id="UP000663887">
    <property type="component" value="Unassembled WGS sequence"/>
</dbReference>
<evidence type="ECO:0000313" key="8">
    <source>
        <dbReference type="EMBL" id="CAF3993357.1"/>
    </source>
</evidence>
<evidence type="ECO:0000313" key="1">
    <source>
        <dbReference type="EMBL" id="CAF0980898.1"/>
    </source>
</evidence>
<protein>
    <submittedName>
        <fullName evidence="1">Uncharacterized protein</fullName>
    </submittedName>
</protein>
<keyword evidence="11" id="KW-1185">Reference proteome</keyword>
<dbReference type="EMBL" id="CAJNRE010012331">
    <property type="protein sequence ID" value="CAF2109340.1"/>
    <property type="molecule type" value="Genomic_DNA"/>
</dbReference>
<reference evidence="1" key="1">
    <citation type="submission" date="2021-02" db="EMBL/GenBank/DDBJ databases">
        <authorList>
            <person name="Nowell W R."/>
        </authorList>
    </citation>
    <scope>NUCLEOTIDE SEQUENCE</scope>
</reference>
<proteinExistence type="predicted"/>
<name>A0A814FCA1_9BILA</name>
<dbReference type="EMBL" id="CAJNRG010011223">
    <property type="protein sequence ID" value="CAF2130499.1"/>
    <property type="molecule type" value="Genomic_DNA"/>
</dbReference>
<dbReference type="EMBL" id="CAJOBH010002711">
    <property type="protein sequence ID" value="CAF3919655.1"/>
    <property type="molecule type" value="Genomic_DNA"/>
</dbReference>
<evidence type="ECO:0000313" key="5">
    <source>
        <dbReference type="EMBL" id="CAF2130499.1"/>
    </source>
</evidence>
<dbReference type="Proteomes" id="UP000663855">
    <property type="component" value="Unassembled WGS sequence"/>
</dbReference>
<dbReference type="OrthoDB" id="10018668at2759"/>
<organism evidence="1 10">
    <name type="scientific">Rotaria magnacalcarata</name>
    <dbReference type="NCBI Taxonomy" id="392030"/>
    <lineage>
        <taxon>Eukaryota</taxon>
        <taxon>Metazoa</taxon>
        <taxon>Spiralia</taxon>
        <taxon>Gnathifera</taxon>
        <taxon>Rotifera</taxon>
        <taxon>Eurotatoria</taxon>
        <taxon>Bdelloidea</taxon>
        <taxon>Philodinida</taxon>
        <taxon>Philodinidae</taxon>
        <taxon>Rotaria</taxon>
    </lineage>
</organism>
<dbReference type="AlphaFoldDB" id="A0A814FCA1"/>
<evidence type="ECO:0000313" key="11">
    <source>
        <dbReference type="Proteomes" id="UP000663866"/>
    </source>
</evidence>
<dbReference type="Proteomes" id="UP000663866">
    <property type="component" value="Unassembled WGS sequence"/>
</dbReference>
<gene>
    <name evidence="7" type="ORF">BYL167_LOCUS9429</name>
    <name evidence="1" type="ORF">CJN711_LOCUS1349</name>
    <name evidence="6" type="ORF">GIL414_LOCUS6796</name>
    <name evidence="2" type="ORF">KQP761_LOCUS13998</name>
    <name evidence="4" type="ORF">MBJ925_LOCUS23884</name>
    <name evidence="8" type="ORF">OVN521_LOCUS14617</name>
    <name evidence="9" type="ORF">UXM345_LOCUS16709</name>
    <name evidence="3" type="ORF">WKI299_LOCUS17731</name>
    <name evidence="5" type="ORF">XDN619_LOCUS24641</name>
</gene>
<evidence type="ECO:0000313" key="10">
    <source>
        <dbReference type="Proteomes" id="UP000663855"/>
    </source>
</evidence>
<dbReference type="EMBL" id="CAJNOW010006537">
    <property type="protein sequence ID" value="CAF1489087.1"/>
    <property type="molecule type" value="Genomic_DNA"/>
</dbReference>
<evidence type="ECO:0000313" key="6">
    <source>
        <dbReference type="EMBL" id="CAF3905803.1"/>
    </source>
</evidence>
<dbReference type="Proteomes" id="UP000681967">
    <property type="component" value="Unassembled WGS sequence"/>
</dbReference>
<dbReference type="Proteomes" id="UP000681720">
    <property type="component" value="Unassembled WGS sequence"/>
</dbReference>
<dbReference type="Proteomes" id="UP000663856">
    <property type="component" value="Unassembled WGS sequence"/>
</dbReference>
<accession>A0A814FCA1</accession>
<dbReference type="EMBL" id="CAJNRF010007112">
    <property type="protein sequence ID" value="CAF2088727.1"/>
    <property type="molecule type" value="Genomic_DNA"/>
</dbReference>
<dbReference type="Proteomes" id="UP000663834">
    <property type="component" value="Unassembled WGS sequence"/>
</dbReference>
<evidence type="ECO:0000313" key="7">
    <source>
        <dbReference type="EMBL" id="CAF3919655.1"/>
    </source>
</evidence>